<dbReference type="EMBL" id="HBIR01015594">
    <property type="protein sequence ID" value="CAE0540370.1"/>
    <property type="molecule type" value="Transcribed_RNA"/>
</dbReference>
<dbReference type="AlphaFoldDB" id="A0A7S3W8F0"/>
<evidence type="ECO:0008006" key="3">
    <source>
        <dbReference type="Google" id="ProtNLM"/>
    </source>
</evidence>
<evidence type="ECO:0000313" key="2">
    <source>
        <dbReference type="EMBL" id="CAE0540370.1"/>
    </source>
</evidence>
<protein>
    <recommendedName>
        <fullName evidence="3">GRIP domain-containing protein</fullName>
    </recommendedName>
</protein>
<name>A0A7S3W8F0_EMIHU</name>
<evidence type="ECO:0000256" key="1">
    <source>
        <dbReference type="SAM" id="Coils"/>
    </source>
</evidence>
<keyword evidence="1" id="KW-0175">Coiled coil</keyword>
<reference evidence="2" key="1">
    <citation type="submission" date="2021-01" db="EMBL/GenBank/DDBJ databases">
        <authorList>
            <person name="Corre E."/>
            <person name="Pelletier E."/>
            <person name="Niang G."/>
            <person name="Scheremetjew M."/>
            <person name="Finn R."/>
            <person name="Kale V."/>
            <person name="Holt S."/>
            <person name="Cochrane G."/>
            <person name="Meng A."/>
            <person name="Brown T."/>
            <person name="Cohen L."/>
        </authorList>
    </citation>
    <scope>NUCLEOTIDE SEQUENCE</scope>
    <source>
        <strain evidence="2">379</strain>
    </source>
</reference>
<organism evidence="2">
    <name type="scientific">Emiliania huxleyi</name>
    <name type="common">Coccolithophore</name>
    <name type="synonym">Pontosphaera huxleyi</name>
    <dbReference type="NCBI Taxonomy" id="2903"/>
    <lineage>
        <taxon>Eukaryota</taxon>
        <taxon>Haptista</taxon>
        <taxon>Haptophyta</taxon>
        <taxon>Prymnesiophyceae</taxon>
        <taxon>Isochrysidales</taxon>
        <taxon>Noelaerhabdaceae</taxon>
        <taxon>Emiliania</taxon>
    </lineage>
</organism>
<sequence length="230" mass="23412">MRDELGRCISAPPRPHLGHTSAALRKVGSASEAAARAADAEAALSAAEAQLAEQRAALANLNALLEGEMMAPDGGGERGGEAEELRVGGRLLSQELAALEESAGAAAVELATAREALGEVPLLRAALASAVLERDVLQQRSAAASATRQSDGAAAGEAGEAGEAERVLMAQLLVRMVSQGGSGGELGVLASMLGCSPEQREELGLVRGAAPRASEVGDAWVRFLEIESSR</sequence>
<proteinExistence type="predicted"/>
<feature type="coiled-coil region" evidence="1">
    <location>
        <begin position="30"/>
        <end position="64"/>
    </location>
</feature>
<gene>
    <name evidence="2" type="ORF">EHUX00137_LOCUS11579</name>
</gene>
<accession>A0A7S3W8F0</accession>